<evidence type="ECO:0000313" key="5">
    <source>
        <dbReference type="EMBL" id="GLX71486.1"/>
    </source>
</evidence>
<dbReference type="InterPro" id="IPR036291">
    <property type="entry name" value="NAD(P)-bd_dom_sf"/>
</dbReference>
<evidence type="ECO:0000256" key="2">
    <source>
        <dbReference type="ARBA" id="ARBA00023002"/>
    </source>
</evidence>
<gene>
    <name evidence="5" type="ORF">MU1_58360</name>
</gene>
<dbReference type="Pfam" id="PF01408">
    <property type="entry name" value="GFO_IDH_MocA"/>
    <property type="match status" value="1"/>
</dbReference>
<dbReference type="InterPro" id="IPR051317">
    <property type="entry name" value="Gfo/Idh/MocA_oxidoreduct"/>
</dbReference>
<dbReference type="SUPFAM" id="SSF51735">
    <property type="entry name" value="NAD(P)-binding Rossmann-fold domains"/>
    <property type="match status" value="1"/>
</dbReference>
<evidence type="ECO:0000259" key="4">
    <source>
        <dbReference type="Pfam" id="PF22725"/>
    </source>
</evidence>
<evidence type="ECO:0000313" key="6">
    <source>
        <dbReference type="Proteomes" id="UP001157114"/>
    </source>
</evidence>
<feature type="domain" description="Gfo/Idh/MocA-like oxidoreductase N-terminal" evidence="3">
    <location>
        <begin position="26"/>
        <end position="142"/>
    </location>
</feature>
<sequence length="373" mass="41500">MWEPILKKEDYMPGPPPGVDLNKYGIGIIGCGGIVNIAHLPAYKKAGFKVVACCDLNAEAARSTAEKFDIPFWTSKVEELLEREDVAVIDIALHPPARLEVMKLVAKSPRPVLIQKPLHFDLPQAQEISEVARQAGITLAVNQQARWVSGHKAMRHLLDRGAIGQVYGIQHFMRSYQDQPDTWYKDVKHFNILDHGIHYLDLSRYFASSPAAGGSEWTRLHCTTAMLPDQNGIDPMIYSANVEFGEVGGRASLMASLQFNNIVRAAKAHKYTWWIDGTEGSMWQDGDLYIARADDPHSVIRIETEGSWFPDAFQGPMSDLIAAVDEGRKPEVTPEDNFNTVAMTSAMVKSSQEGRVVTRAEMLEQLKQGVNQA</sequence>
<dbReference type="InterPro" id="IPR055170">
    <property type="entry name" value="GFO_IDH_MocA-like_dom"/>
</dbReference>
<dbReference type="Proteomes" id="UP001157114">
    <property type="component" value="Unassembled WGS sequence"/>
</dbReference>
<dbReference type="Pfam" id="PF22725">
    <property type="entry name" value="GFO_IDH_MocA_C3"/>
    <property type="match status" value="1"/>
</dbReference>
<dbReference type="EMBL" id="BSSQ01000035">
    <property type="protein sequence ID" value="GLX71486.1"/>
    <property type="molecule type" value="Genomic_DNA"/>
</dbReference>
<protein>
    <submittedName>
        <fullName evidence="5">Oxidoreductase</fullName>
    </submittedName>
</protein>
<comment type="caution">
    <text evidence="5">The sequence shown here is derived from an EMBL/GenBank/DDBJ whole genome shotgun (WGS) entry which is preliminary data.</text>
</comment>
<organism evidence="5 6">
    <name type="scientific">Paenibacillus glycanilyticus</name>
    <dbReference type="NCBI Taxonomy" id="126569"/>
    <lineage>
        <taxon>Bacteria</taxon>
        <taxon>Bacillati</taxon>
        <taxon>Bacillota</taxon>
        <taxon>Bacilli</taxon>
        <taxon>Bacillales</taxon>
        <taxon>Paenibacillaceae</taxon>
        <taxon>Paenibacillus</taxon>
    </lineage>
</organism>
<dbReference type="PANTHER" id="PTHR43708:SF5">
    <property type="entry name" value="CONSERVED EXPRESSED OXIDOREDUCTASE (EUROFUNG)-RELATED"/>
    <property type="match status" value="1"/>
</dbReference>
<accession>A0ABQ6GQ69</accession>
<proteinExistence type="inferred from homology"/>
<dbReference type="PANTHER" id="PTHR43708">
    <property type="entry name" value="CONSERVED EXPRESSED OXIDOREDUCTASE (EUROFUNG)"/>
    <property type="match status" value="1"/>
</dbReference>
<dbReference type="Gene3D" id="3.30.360.10">
    <property type="entry name" value="Dihydrodipicolinate Reductase, domain 2"/>
    <property type="match status" value="1"/>
</dbReference>
<dbReference type="RefSeq" id="WP_284242300.1">
    <property type="nucleotide sequence ID" value="NZ_BSSQ01000035.1"/>
</dbReference>
<keyword evidence="6" id="KW-1185">Reference proteome</keyword>
<reference evidence="5 6" key="1">
    <citation type="submission" date="2023-03" db="EMBL/GenBank/DDBJ databases">
        <title>Draft genome sequence of the bacteria which degrade cell wall of Tricholomamatutake.</title>
        <authorList>
            <person name="Konishi Y."/>
            <person name="Fukuta Y."/>
            <person name="Shirasaka N."/>
        </authorList>
    </citation>
    <scope>NUCLEOTIDE SEQUENCE [LARGE SCALE GENOMIC DNA]</scope>
    <source>
        <strain evidence="6">mu1</strain>
    </source>
</reference>
<evidence type="ECO:0000259" key="3">
    <source>
        <dbReference type="Pfam" id="PF01408"/>
    </source>
</evidence>
<name>A0ABQ6GQ69_9BACL</name>
<dbReference type="Gene3D" id="3.40.50.720">
    <property type="entry name" value="NAD(P)-binding Rossmann-like Domain"/>
    <property type="match status" value="1"/>
</dbReference>
<dbReference type="SUPFAM" id="SSF55347">
    <property type="entry name" value="Glyceraldehyde-3-phosphate dehydrogenase-like, C-terminal domain"/>
    <property type="match status" value="1"/>
</dbReference>
<comment type="similarity">
    <text evidence="1">Belongs to the Gfo/Idh/MocA family.</text>
</comment>
<evidence type="ECO:0000256" key="1">
    <source>
        <dbReference type="ARBA" id="ARBA00010928"/>
    </source>
</evidence>
<feature type="domain" description="GFO/IDH/MocA-like oxidoreductase" evidence="4">
    <location>
        <begin position="152"/>
        <end position="282"/>
    </location>
</feature>
<dbReference type="InterPro" id="IPR000683">
    <property type="entry name" value="Gfo/Idh/MocA-like_OxRdtase_N"/>
</dbReference>
<keyword evidence="2" id="KW-0560">Oxidoreductase</keyword>